<dbReference type="AlphaFoldDB" id="A0A8I0FVW4"/>
<protein>
    <submittedName>
        <fullName evidence="2">Uncharacterized protein</fullName>
    </submittedName>
</protein>
<evidence type="ECO:0000313" key="2">
    <source>
        <dbReference type="EMBL" id="MBD1269800.1"/>
    </source>
</evidence>
<evidence type="ECO:0000313" key="5">
    <source>
        <dbReference type="Proteomes" id="UP000659061"/>
    </source>
</evidence>
<name>A0A8I0FVW4_9ACTN</name>
<feature type="compositionally biased region" description="Pro residues" evidence="1">
    <location>
        <begin position="136"/>
        <end position="149"/>
    </location>
</feature>
<reference evidence="2" key="2">
    <citation type="submission" date="2020-09" db="EMBL/GenBank/DDBJ databases">
        <title>Novel species in genus Aeromicrobium.</title>
        <authorList>
            <person name="Zhang G."/>
        </authorList>
    </citation>
    <scope>NUCLEOTIDE SEQUENCE</scope>
    <source>
        <strain evidence="2">SSW1-57</strain>
    </source>
</reference>
<dbReference type="Proteomes" id="UP000587211">
    <property type="component" value="Unassembled WGS sequence"/>
</dbReference>
<accession>A0A8I0FVW4</accession>
<evidence type="ECO:0000313" key="4">
    <source>
        <dbReference type="Proteomes" id="UP000587211"/>
    </source>
</evidence>
<keyword evidence="4" id="KW-1185">Reference proteome</keyword>
<dbReference type="RefSeq" id="WP_179427287.1">
    <property type="nucleotide sequence ID" value="NZ_BAAAMP010000002.1"/>
</dbReference>
<evidence type="ECO:0000256" key="1">
    <source>
        <dbReference type="SAM" id="MobiDB-lite"/>
    </source>
</evidence>
<organism evidence="2 5">
    <name type="scientific">Aeromicrobium tamlense</name>
    <dbReference type="NCBI Taxonomy" id="375541"/>
    <lineage>
        <taxon>Bacteria</taxon>
        <taxon>Bacillati</taxon>
        <taxon>Actinomycetota</taxon>
        <taxon>Actinomycetes</taxon>
        <taxon>Propionibacteriales</taxon>
        <taxon>Nocardioidaceae</taxon>
        <taxon>Aeromicrobium</taxon>
    </lineage>
</organism>
<reference evidence="3 4" key="1">
    <citation type="submission" date="2020-07" db="EMBL/GenBank/DDBJ databases">
        <title>Sequencing the genomes of 1000 actinobacteria strains.</title>
        <authorList>
            <person name="Klenk H.-P."/>
        </authorList>
    </citation>
    <scope>NUCLEOTIDE SEQUENCE [LARGE SCALE GENOMIC DNA]</scope>
    <source>
        <strain evidence="3 4">DSM 19087</strain>
    </source>
</reference>
<gene>
    <name evidence="3" type="ORF">BJ975_002918</name>
    <name evidence="2" type="ORF">IDH50_06145</name>
</gene>
<comment type="caution">
    <text evidence="2">The sequence shown here is derived from an EMBL/GenBank/DDBJ whole genome shotgun (WGS) entry which is preliminary data.</text>
</comment>
<dbReference type="EMBL" id="JACWMT010000001">
    <property type="protein sequence ID" value="MBD1269800.1"/>
    <property type="molecule type" value="Genomic_DNA"/>
</dbReference>
<feature type="compositionally biased region" description="Basic and acidic residues" evidence="1">
    <location>
        <begin position="184"/>
        <end position="197"/>
    </location>
</feature>
<evidence type="ECO:0000313" key="3">
    <source>
        <dbReference type="EMBL" id="NYI39543.1"/>
    </source>
</evidence>
<dbReference type="EMBL" id="JACBZN010000001">
    <property type="protein sequence ID" value="NYI39543.1"/>
    <property type="molecule type" value="Genomic_DNA"/>
</dbReference>
<proteinExistence type="predicted"/>
<feature type="region of interest" description="Disordered" evidence="1">
    <location>
        <begin position="124"/>
        <end position="228"/>
    </location>
</feature>
<sequence>MSTQASGGNTTRKWLRLATSLAVVGVLTAGAGGVVLVSGETASATPGNGQEKIGVCHRTASESNPYVYLEVPAAEANGHITGTGSQHHQQVTWKSEGSWRGVAHAAGDLRLDYYAHEDEIAARQCLDTSTPTEDPTTPPTEDPTTPPTEEPTEDPTTPPTEEPTDEPTDPGTEPSDEPSQPSDDVTHDPSNESRDDTDGQEQAPDQDADDATASPSTEAVPRRIDAGVTTDASTLWGAGLVGGGSALVLSSGGIVVGARRFEDR</sequence>
<dbReference type="Proteomes" id="UP000659061">
    <property type="component" value="Unassembled WGS sequence"/>
</dbReference>